<accession>A0A7X9LDP8</accession>
<organism evidence="1 2">
    <name type="scientific">Streptococcus ratti</name>
    <dbReference type="NCBI Taxonomy" id="1341"/>
    <lineage>
        <taxon>Bacteria</taxon>
        <taxon>Bacillati</taxon>
        <taxon>Bacillota</taxon>
        <taxon>Bacilli</taxon>
        <taxon>Lactobacillales</taxon>
        <taxon>Streptococcaceae</taxon>
        <taxon>Streptococcus</taxon>
    </lineage>
</organism>
<evidence type="ECO:0000313" key="1">
    <source>
        <dbReference type="EMBL" id="NMD49368.1"/>
    </source>
</evidence>
<dbReference type="Pfam" id="PF13671">
    <property type="entry name" value="AAA_33"/>
    <property type="match status" value="1"/>
</dbReference>
<protein>
    <submittedName>
        <fullName evidence="1">AAA family ATPase</fullName>
    </submittedName>
</protein>
<evidence type="ECO:0000313" key="2">
    <source>
        <dbReference type="Proteomes" id="UP000532121"/>
    </source>
</evidence>
<sequence length="208" mass="24646">MWNRAMKKYLVLLAGPPATGKSYLVRLIRTALPQIYTVSPDEFKEDMAESVGFDNLQEKAALEKWVWSYYYQALELYMSVGKQFIVTEYPFSFKQKKQLQDLSQKHDYSVITIRLKADFEVLWQRRMARDLANDRHLSFIMTHFHHGDTLSNRRLADDLISKEAFRQIIEDRKYNDFSLGTLYEIDVTDFTKVDYKPLIDELVRLSHD</sequence>
<reference evidence="1 2" key="1">
    <citation type="submission" date="2020-04" db="EMBL/GenBank/DDBJ databases">
        <title>MicrobeNet Type strains.</title>
        <authorList>
            <person name="Nicholson A.C."/>
        </authorList>
    </citation>
    <scope>NUCLEOTIDE SEQUENCE [LARGE SCALE GENOMIC DNA]</scope>
    <source>
        <strain evidence="1 2">DSM 22768</strain>
    </source>
</reference>
<proteinExistence type="predicted"/>
<dbReference type="EMBL" id="JABASA010000012">
    <property type="protein sequence ID" value="NMD49368.1"/>
    <property type="molecule type" value="Genomic_DNA"/>
</dbReference>
<gene>
    <name evidence="1" type="ORF">HHO37_06795</name>
</gene>
<dbReference type="Gene3D" id="3.40.50.300">
    <property type="entry name" value="P-loop containing nucleotide triphosphate hydrolases"/>
    <property type="match status" value="1"/>
</dbReference>
<dbReference type="AlphaFoldDB" id="A0A7X9LDP8"/>
<dbReference type="InterPro" id="IPR027417">
    <property type="entry name" value="P-loop_NTPase"/>
</dbReference>
<dbReference type="Proteomes" id="UP000532121">
    <property type="component" value="Unassembled WGS sequence"/>
</dbReference>
<name>A0A7X9LDP8_STRRT</name>
<dbReference type="SUPFAM" id="SSF52540">
    <property type="entry name" value="P-loop containing nucleoside triphosphate hydrolases"/>
    <property type="match status" value="1"/>
</dbReference>
<comment type="caution">
    <text evidence="1">The sequence shown here is derived from an EMBL/GenBank/DDBJ whole genome shotgun (WGS) entry which is preliminary data.</text>
</comment>